<evidence type="ECO:0000313" key="2">
    <source>
        <dbReference type="Proteomes" id="UP001139263"/>
    </source>
</evidence>
<name>A0A9X2AG25_9BACL</name>
<reference evidence="1" key="1">
    <citation type="submission" date="2022-03" db="EMBL/GenBank/DDBJ databases">
        <title>Draft Genome Sequence of Firmicute Strain S0AB, a Heterotrophic Iron/Sulfur-Oxidizing Extreme Acidophile.</title>
        <authorList>
            <person name="Vergara E."/>
            <person name="Pakostova E."/>
            <person name="Johnson D.B."/>
            <person name="Holmes D.S."/>
        </authorList>
    </citation>
    <scope>NUCLEOTIDE SEQUENCE</scope>
    <source>
        <strain evidence="1">S0AB</strain>
    </source>
</reference>
<proteinExistence type="predicted"/>
<keyword evidence="2" id="KW-1185">Reference proteome</keyword>
<dbReference type="AlphaFoldDB" id="A0A9X2AG25"/>
<organism evidence="1 2">
    <name type="scientific">Sulfoacidibacillus ferrooxidans</name>
    <dbReference type="NCBI Taxonomy" id="2005001"/>
    <lineage>
        <taxon>Bacteria</taxon>
        <taxon>Bacillati</taxon>
        <taxon>Bacillota</taxon>
        <taxon>Bacilli</taxon>
        <taxon>Bacillales</taxon>
        <taxon>Alicyclobacillaceae</taxon>
        <taxon>Sulfoacidibacillus</taxon>
    </lineage>
</organism>
<dbReference type="EMBL" id="JALBUF010000021">
    <property type="protein sequence ID" value="MCI0184691.1"/>
    <property type="molecule type" value="Genomic_DNA"/>
</dbReference>
<evidence type="ECO:0000313" key="1">
    <source>
        <dbReference type="EMBL" id="MCI0184691.1"/>
    </source>
</evidence>
<protein>
    <submittedName>
        <fullName evidence="1">Uncharacterized protein</fullName>
    </submittedName>
</protein>
<gene>
    <name evidence="1" type="ORF">MM817_02988</name>
</gene>
<dbReference type="Proteomes" id="UP001139263">
    <property type="component" value="Unassembled WGS sequence"/>
</dbReference>
<comment type="caution">
    <text evidence="1">The sequence shown here is derived from an EMBL/GenBank/DDBJ whole genome shotgun (WGS) entry which is preliminary data.</text>
</comment>
<sequence length="77" mass="8391">MISLKDMPVCQKGLATKDNGYDRNRGRQYLSLSPDKRTVSTPVIHLILTRSTVGACTPRYAAHAALVSPQVAYDSNA</sequence>
<accession>A0A9X2AG25</accession>